<dbReference type="AlphaFoldDB" id="A0A9D4NFI1"/>
<evidence type="ECO:0000313" key="3">
    <source>
        <dbReference type="Proteomes" id="UP000828390"/>
    </source>
</evidence>
<comment type="caution">
    <text evidence="2">The sequence shown here is derived from an EMBL/GenBank/DDBJ whole genome shotgun (WGS) entry which is preliminary data.</text>
</comment>
<keyword evidence="1" id="KW-0472">Membrane</keyword>
<sequence>MCQLRWIPRCSSAAGRLFVLYRWGSDFFILFFIVVQNAAEIGEAQSTLSSVSPWTVMGVLLDALVLPFPLLMVRPSLAELSATMFVFSCICCWVWERSWQSLGCPTVVHWIMFRCILLRSSLPSLWPARTRKDSGFHFEGVGDLCWPSFMALCSVSEVSMGTPCNTHYQSHL</sequence>
<protein>
    <submittedName>
        <fullName evidence="2">Uncharacterized protein</fullName>
    </submittedName>
</protein>
<evidence type="ECO:0000313" key="2">
    <source>
        <dbReference type="EMBL" id="KAH3893706.1"/>
    </source>
</evidence>
<accession>A0A9D4NFI1</accession>
<keyword evidence="1" id="KW-1133">Transmembrane helix</keyword>
<feature type="transmembrane region" description="Helical" evidence="1">
    <location>
        <begin position="20"/>
        <end position="39"/>
    </location>
</feature>
<dbReference type="EMBL" id="JAIWYP010000001">
    <property type="protein sequence ID" value="KAH3893706.1"/>
    <property type="molecule type" value="Genomic_DNA"/>
</dbReference>
<name>A0A9D4NFI1_DREPO</name>
<organism evidence="2 3">
    <name type="scientific">Dreissena polymorpha</name>
    <name type="common">Zebra mussel</name>
    <name type="synonym">Mytilus polymorpha</name>
    <dbReference type="NCBI Taxonomy" id="45954"/>
    <lineage>
        <taxon>Eukaryota</taxon>
        <taxon>Metazoa</taxon>
        <taxon>Spiralia</taxon>
        <taxon>Lophotrochozoa</taxon>
        <taxon>Mollusca</taxon>
        <taxon>Bivalvia</taxon>
        <taxon>Autobranchia</taxon>
        <taxon>Heteroconchia</taxon>
        <taxon>Euheterodonta</taxon>
        <taxon>Imparidentia</taxon>
        <taxon>Neoheterodontei</taxon>
        <taxon>Myida</taxon>
        <taxon>Dreissenoidea</taxon>
        <taxon>Dreissenidae</taxon>
        <taxon>Dreissena</taxon>
    </lineage>
</organism>
<keyword evidence="1" id="KW-0812">Transmembrane</keyword>
<feature type="transmembrane region" description="Helical" evidence="1">
    <location>
        <begin position="51"/>
        <end position="70"/>
    </location>
</feature>
<keyword evidence="3" id="KW-1185">Reference proteome</keyword>
<proteinExistence type="predicted"/>
<dbReference type="Proteomes" id="UP000828390">
    <property type="component" value="Unassembled WGS sequence"/>
</dbReference>
<evidence type="ECO:0000256" key="1">
    <source>
        <dbReference type="SAM" id="Phobius"/>
    </source>
</evidence>
<reference evidence="2" key="1">
    <citation type="journal article" date="2019" name="bioRxiv">
        <title>The Genome of the Zebra Mussel, Dreissena polymorpha: A Resource for Invasive Species Research.</title>
        <authorList>
            <person name="McCartney M.A."/>
            <person name="Auch B."/>
            <person name="Kono T."/>
            <person name="Mallez S."/>
            <person name="Zhang Y."/>
            <person name="Obille A."/>
            <person name="Becker A."/>
            <person name="Abrahante J.E."/>
            <person name="Garbe J."/>
            <person name="Badalamenti J.P."/>
            <person name="Herman A."/>
            <person name="Mangelson H."/>
            <person name="Liachko I."/>
            <person name="Sullivan S."/>
            <person name="Sone E.D."/>
            <person name="Koren S."/>
            <person name="Silverstein K.A.T."/>
            <person name="Beckman K.B."/>
            <person name="Gohl D.M."/>
        </authorList>
    </citation>
    <scope>NUCLEOTIDE SEQUENCE</scope>
    <source>
        <strain evidence="2">Duluth1</strain>
        <tissue evidence="2">Whole animal</tissue>
    </source>
</reference>
<gene>
    <name evidence="2" type="ORF">DPMN_017856</name>
</gene>
<reference evidence="2" key="2">
    <citation type="submission" date="2020-11" db="EMBL/GenBank/DDBJ databases">
        <authorList>
            <person name="McCartney M.A."/>
            <person name="Auch B."/>
            <person name="Kono T."/>
            <person name="Mallez S."/>
            <person name="Becker A."/>
            <person name="Gohl D.M."/>
            <person name="Silverstein K.A.T."/>
            <person name="Koren S."/>
            <person name="Bechman K.B."/>
            <person name="Herman A."/>
            <person name="Abrahante J.E."/>
            <person name="Garbe J."/>
        </authorList>
    </citation>
    <scope>NUCLEOTIDE SEQUENCE</scope>
    <source>
        <strain evidence="2">Duluth1</strain>
        <tissue evidence="2">Whole animal</tissue>
    </source>
</reference>